<keyword evidence="2" id="KW-1185">Reference proteome</keyword>
<evidence type="ECO:0000313" key="2">
    <source>
        <dbReference type="Proteomes" id="UP001159363"/>
    </source>
</evidence>
<dbReference type="Proteomes" id="UP001159363">
    <property type="component" value="Chromosome 11"/>
</dbReference>
<dbReference type="EMBL" id="JARBHB010000012">
    <property type="protein sequence ID" value="KAJ8871666.1"/>
    <property type="molecule type" value="Genomic_DNA"/>
</dbReference>
<accession>A0ABQ9GI24</accession>
<protein>
    <submittedName>
        <fullName evidence="1">Uncharacterized protein</fullName>
    </submittedName>
</protein>
<comment type="caution">
    <text evidence="1">The sequence shown here is derived from an EMBL/GenBank/DDBJ whole genome shotgun (WGS) entry which is preliminary data.</text>
</comment>
<evidence type="ECO:0000313" key="1">
    <source>
        <dbReference type="EMBL" id="KAJ8871666.1"/>
    </source>
</evidence>
<proteinExistence type="predicted"/>
<name>A0ABQ9GI24_9NEOP</name>
<organism evidence="1 2">
    <name type="scientific">Dryococelus australis</name>
    <dbReference type="NCBI Taxonomy" id="614101"/>
    <lineage>
        <taxon>Eukaryota</taxon>
        <taxon>Metazoa</taxon>
        <taxon>Ecdysozoa</taxon>
        <taxon>Arthropoda</taxon>
        <taxon>Hexapoda</taxon>
        <taxon>Insecta</taxon>
        <taxon>Pterygota</taxon>
        <taxon>Neoptera</taxon>
        <taxon>Polyneoptera</taxon>
        <taxon>Phasmatodea</taxon>
        <taxon>Verophasmatodea</taxon>
        <taxon>Anareolatae</taxon>
        <taxon>Phasmatidae</taxon>
        <taxon>Eurycanthinae</taxon>
        <taxon>Dryococelus</taxon>
    </lineage>
</organism>
<sequence>MEARVLPGTEGKPPSSARLHPSINSVRARDGWSGWECKHRLPQGVLGVVDGGNVGENGKGQHRSSSLLLSNPPLRAIFPPLRVTHTQLHPFDRNRLRLVGKYKMTTMRQSWSSESMTRAIRAVENELR</sequence>
<gene>
    <name evidence="1" type="ORF">PR048_027993</name>
</gene>
<reference evidence="1 2" key="1">
    <citation type="submission" date="2023-02" db="EMBL/GenBank/DDBJ databases">
        <title>LHISI_Scaffold_Assembly.</title>
        <authorList>
            <person name="Stuart O.P."/>
            <person name="Cleave R."/>
            <person name="Magrath M.J.L."/>
            <person name="Mikheyev A.S."/>
        </authorList>
    </citation>
    <scope>NUCLEOTIDE SEQUENCE [LARGE SCALE GENOMIC DNA]</scope>
    <source>
        <strain evidence="1">Daus_M_001</strain>
        <tissue evidence="1">Leg muscle</tissue>
    </source>
</reference>